<keyword evidence="2" id="KW-0677">Repeat</keyword>
<dbReference type="SUPFAM" id="SSF52058">
    <property type="entry name" value="L domain-like"/>
    <property type="match status" value="1"/>
</dbReference>
<dbReference type="PANTHER" id="PTHR47566:SF1">
    <property type="entry name" value="PROTEIN NUD1"/>
    <property type="match status" value="1"/>
</dbReference>
<name>A0A6C0JHE3_9ZZZZ</name>
<dbReference type="GO" id="GO:0035591">
    <property type="term" value="F:signaling adaptor activity"/>
    <property type="evidence" value="ECO:0007669"/>
    <property type="project" value="TreeGrafter"/>
</dbReference>
<dbReference type="AlphaFoldDB" id="A0A6C0JHE3"/>
<dbReference type="InterPro" id="IPR052574">
    <property type="entry name" value="CDIRP"/>
</dbReference>
<dbReference type="PROSITE" id="PS51450">
    <property type="entry name" value="LRR"/>
    <property type="match status" value="1"/>
</dbReference>
<dbReference type="PANTHER" id="PTHR47566">
    <property type="match status" value="1"/>
</dbReference>
<evidence type="ECO:0000256" key="1">
    <source>
        <dbReference type="ARBA" id="ARBA00022614"/>
    </source>
</evidence>
<dbReference type="EMBL" id="MN740406">
    <property type="protein sequence ID" value="QHU05009.1"/>
    <property type="molecule type" value="Genomic_DNA"/>
</dbReference>
<evidence type="ECO:0008006" key="5">
    <source>
        <dbReference type="Google" id="ProtNLM"/>
    </source>
</evidence>
<keyword evidence="1" id="KW-0433">Leucine-rich repeat</keyword>
<organism evidence="4">
    <name type="scientific">viral metagenome</name>
    <dbReference type="NCBI Taxonomy" id="1070528"/>
    <lineage>
        <taxon>unclassified sequences</taxon>
        <taxon>metagenomes</taxon>
        <taxon>organismal metagenomes</taxon>
    </lineage>
</organism>
<reference evidence="4" key="1">
    <citation type="journal article" date="2020" name="Nature">
        <title>Giant virus diversity and host interactions through global metagenomics.</title>
        <authorList>
            <person name="Schulz F."/>
            <person name="Roux S."/>
            <person name="Paez-Espino D."/>
            <person name="Jungbluth S."/>
            <person name="Walsh D.A."/>
            <person name="Denef V.J."/>
            <person name="McMahon K.D."/>
            <person name="Konstantinidis K.T."/>
            <person name="Eloe-Fadrosh E.A."/>
            <person name="Kyrpides N.C."/>
            <person name="Woyke T."/>
        </authorList>
    </citation>
    <scope>NUCLEOTIDE SEQUENCE</scope>
    <source>
        <strain evidence="4">GVMAG-M-3300027708-5</strain>
    </source>
</reference>
<protein>
    <recommendedName>
        <fullName evidence="5">Leucine-rich repeat domain-containing protein</fullName>
    </recommendedName>
</protein>
<evidence type="ECO:0000313" key="4">
    <source>
        <dbReference type="EMBL" id="QHU05009.1"/>
    </source>
</evidence>
<evidence type="ECO:0000256" key="2">
    <source>
        <dbReference type="ARBA" id="ARBA00022737"/>
    </source>
</evidence>
<dbReference type="InterPro" id="IPR032675">
    <property type="entry name" value="LRR_dom_sf"/>
</dbReference>
<dbReference type="SMART" id="SM00365">
    <property type="entry name" value="LRR_SD22"/>
    <property type="match status" value="3"/>
</dbReference>
<proteinExistence type="predicted"/>
<dbReference type="InterPro" id="IPR001611">
    <property type="entry name" value="Leu-rich_rpt"/>
</dbReference>
<evidence type="ECO:0000256" key="3">
    <source>
        <dbReference type="SAM" id="Coils"/>
    </source>
</evidence>
<feature type="coiled-coil region" evidence="3">
    <location>
        <begin position="1"/>
        <end position="28"/>
    </location>
</feature>
<keyword evidence="3" id="KW-0175">Coiled coil</keyword>
<sequence length="475" mass="54987">MNIIEEQRERIIKENNTAQEQLKRILESFNKASTELVINDVLHGDLDFAVLQEYGITNLQKITLGKGEITNLISIPETVVEFICPDNLLINVDALPTTLKHIEIPHNFLESLDLSKFTQLETCILNDNKLTSLLNLPSTLKVLNCANNSLPKLDCRGIVKLESLIVSNNPITIIENLNGGKTSIVDFQMENTPGIEFRNSEVPAVLEEKRGQQLQKNKDVEESLHEYFRLKTNYEVKLHQMKKKVFEKADTKKQAQRDILKIQAPCVKCKRNVGTIFSKKNGRYSALCGDTKSPCKLDIQIYTGSTVATLAYMLNVYMEDNLEIKDAIIRQKLDTLFNYTSEEDSVKKFKTELEAYTANSKSFKELLDKQNEIYHSEDKQRLIYKKTEEIFRLNERIAELLKEFQKTQNKEILETVVTMQVRELLPETRNLRMLKYGVMEINKKEEEYTLFQYPVELSMIDYYFGEPARVIKFNK</sequence>
<dbReference type="Gene3D" id="3.80.10.10">
    <property type="entry name" value="Ribonuclease Inhibitor"/>
    <property type="match status" value="1"/>
</dbReference>
<accession>A0A6C0JHE3</accession>